<dbReference type="SUPFAM" id="SSF53955">
    <property type="entry name" value="Lysozyme-like"/>
    <property type="match status" value="1"/>
</dbReference>
<keyword evidence="8 16" id="KW-0378">Hydrolase</keyword>
<keyword evidence="5" id="KW-1188">Viral release from host cell</keyword>
<dbReference type="InterPro" id="IPR023347">
    <property type="entry name" value="Lysozyme_dom_sf"/>
</dbReference>
<dbReference type="InterPro" id="IPR043688">
    <property type="entry name" value="SAR_endolysin-like"/>
</dbReference>
<dbReference type="EC" id="3.2.1.17" evidence="16"/>
<dbReference type="PANTHER" id="PTHR38107:SF3">
    <property type="entry name" value="LYSOZYME RRRD-RELATED"/>
    <property type="match status" value="1"/>
</dbReference>
<keyword evidence="14" id="KW-0578">Host cell lysis by virus</keyword>
<sequence>MARIPSTVAKVVVGAGIAALALIAKFEGERPTAYLDPVGIPTICFGHTSGVKLGQTATHEECKALLQEDADKAASQVHALITEPITLSELNAYTSFVYNAGAGNFASSTLLKKLNAGDHVGACNELTRWVYAKGKLLPGLVKRRAEERELCLKELA</sequence>
<dbReference type="PANTHER" id="PTHR38107">
    <property type="match status" value="1"/>
</dbReference>
<dbReference type="RefSeq" id="YP_009784263.1">
    <property type="nucleotide sequence ID" value="NC_047743.1"/>
</dbReference>
<evidence type="ECO:0000256" key="8">
    <source>
        <dbReference type="ARBA" id="ARBA00022801"/>
    </source>
</evidence>
<dbReference type="HAMAP" id="MF_04110">
    <property type="entry name" value="ENDOLYSIN_T4"/>
    <property type="match status" value="1"/>
</dbReference>
<evidence type="ECO:0000256" key="14">
    <source>
        <dbReference type="ARBA" id="ARBA00023142"/>
    </source>
</evidence>
<keyword evidence="10" id="KW-1043">Host membrane</keyword>
<evidence type="ECO:0000256" key="3">
    <source>
        <dbReference type="ARBA" id="ARBA00022511"/>
    </source>
</evidence>
<evidence type="ECO:0000256" key="6">
    <source>
        <dbReference type="ARBA" id="ARBA00022638"/>
    </source>
</evidence>
<comment type="catalytic activity">
    <reaction evidence="1 16">
        <text>Hydrolysis of (1-&gt;4)-beta-linkages between N-acetylmuramic acid and N-acetyl-D-glucosamine residues in a peptidoglycan and between N-acetyl-D-glucosamine residues in chitodextrins.</text>
        <dbReference type="EC" id="3.2.1.17"/>
    </reaction>
</comment>
<dbReference type="Pfam" id="PF00959">
    <property type="entry name" value="Phage_lysozyme"/>
    <property type="match status" value="1"/>
</dbReference>
<keyword evidence="11" id="KW-0735">Signal-anchor</keyword>
<keyword evidence="2" id="KW-1030">Host cell inner membrane</keyword>
<dbReference type="CDD" id="cd16900">
    <property type="entry name" value="endolysin_R21-like"/>
    <property type="match status" value="1"/>
</dbReference>
<dbReference type="Gene3D" id="1.10.530.40">
    <property type="match status" value="1"/>
</dbReference>
<evidence type="ECO:0000256" key="7">
    <source>
        <dbReference type="ARBA" id="ARBA00022692"/>
    </source>
</evidence>
<evidence type="ECO:0000256" key="13">
    <source>
        <dbReference type="ARBA" id="ARBA00023136"/>
    </source>
</evidence>
<evidence type="ECO:0000256" key="1">
    <source>
        <dbReference type="ARBA" id="ARBA00000632"/>
    </source>
</evidence>
<reference evidence="17 18" key="1">
    <citation type="submission" date="2013-10" db="EMBL/GenBank/DDBJ databases">
        <title>Novel phages display a temperature dependent lifestyle choice that underpins the population dynamics of a tropical bacterial pathogen.</title>
        <authorList>
            <person name="Shan J."/>
            <person name="Korbrisate S."/>
            <person name="Adler-Lazer N."/>
            <person name="Clokie M."/>
            <person name="Galyov E."/>
        </authorList>
    </citation>
    <scope>NUCLEOTIDE SEQUENCE [LARGE SCALE GENOMIC DNA]</scope>
</reference>
<evidence type="ECO:0000256" key="11">
    <source>
        <dbReference type="ARBA" id="ARBA00022968"/>
    </source>
</evidence>
<dbReference type="Proteomes" id="UP000030712">
    <property type="component" value="Segment"/>
</dbReference>
<proteinExistence type="inferred from homology"/>
<keyword evidence="6 16" id="KW-0081">Bacteriolytic enzyme</keyword>
<evidence type="ECO:0000313" key="17">
    <source>
        <dbReference type="EMBL" id="CDK30073.1"/>
    </source>
</evidence>
<dbReference type="InterPro" id="IPR034690">
    <property type="entry name" value="Endolysin_T4_type"/>
</dbReference>
<keyword evidence="9" id="KW-0204">Cytolysis</keyword>
<dbReference type="GO" id="GO:0016998">
    <property type="term" value="P:cell wall macromolecule catabolic process"/>
    <property type="evidence" value="ECO:0007669"/>
    <property type="project" value="InterPro"/>
</dbReference>
<keyword evidence="3" id="KW-1032">Host cell membrane</keyword>
<keyword evidence="7" id="KW-0812">Transmembrane</keyword>
<dbReference type="GO" id="GO:0042742">
    <property type="term" value="P:defense response to bacterium"/>
    <property type="evidence" value="ECO:0007669"/>
    <property type="project" value="UniProtKB-KW"/>
</dbReference>
<keyword evidence="12" id="KW-1133">Transmembrane helix</keyword>
<evidence type="ECO:0000256" key="12">
    <source>
        <dbReference type="ARBA" id="ARBA00022989"/>
    </source>
</evidence>
<name>A0A0A1I5L5_9CAUD</name>
<dbReference type="GO" id="GO:0031640">
    <property type="term" value="P:killing of cells of another organism"/>
    <property type="evidence" value="ECO:0007669"/>
    <property type="project" value="UniProtKB-KW"/>
</dbReference>
<keyword evidence="18" id="KW-1185">Reference proteome</keyword>
<organism evidence="17 18">
    <name type="scientific">Burkholderia phage Bp-AMP1</name>
    <dbReference type="NCBI Taxonomy" id="1432428"/>
    <lineage>
        <taxon>Viruses</taxon>
        <taxon>Duplodnaviria</taxon>
        <taxon>Heunggongvirae</taxon>
        <taxon>Uroviricota</taxon>
        <taxon>Caudoviricetes</taxon>
        <taxon>Autographivirales</taxon>
        <taxon>Autonotataviridae</taxon>
        <taxon>Ampunavirus</taxon>
        <taxon>Ampunavirus BpAMP1</taxon>
    </lineage>
</organism>
<comment type="similarity">
    <text evidence="16">Belongs to the glycosyl hydrolase 24 family.</text>
</comment>
<protein>
    <recommendedName>
        <fullName evidence="16">Lysozyme</fullName>
        <ecNumber evidence="16">3.2.1.17</ecNumber>
    </recommendedName>
</protein>
<dbReference type="InterPro" id="IPR002196">
    <property type="entry name" value="Glyco_hydro_24"/>
</dbReference>
<evidence type="ECO:0000256" key="9">
    <source>
        <dbReference type="ARBA" id="ARBA00022852"/>
    </source>
</evidence>
<evidence type="ECO:0000256" key="15">
    <source>
        <dbReference type="ARBA" id="ARBA00023295"/>
    </source>
</evidence>
<evidence type="ECO:0000256" key="2">
    <source>
        <dbReference type="ARBA" id="ARBA00022445"/>
    </source>
</evidence>
<accession>A0A0A1I5L5</accession>
<evidence type="ECO:0000256" key="10">
    <source>
        <dbReference type="ARBA" id="ARBA00022870"/>
    </source>
</evidence>
<dbReference type="EMBL" id="HG793132">
    <property type="protein sequence ID" value="CDK30073.1"/>
    <property type="molecule type" value="Genomic_DNA"/>
</dbReference>
<dbReference type="InterPro" id="IPR051018">
    <property type="entry name" value="Bacteriophage_GH24"/>
</dbReference>
<dbReference type="KEGG" id="vg:54974260"/>
<evidence type="ECO:0000256" key="5">
    <source>
        <dbReference type="ARBA" id="ARBA00022612"/>
    </source>
</evidence>
<dbReference type="GO" id="GO:0009253">
    <property type="term" value="P:peptidoglycan catabolic process"/>
    <property type="evidence" value="ECO:0007669"/>
    <property type="project" value="InterPro"/>
</dbReference>
<evidence type="ECO:0000313" key="18">
    <source>
        <dbReference type="Proteomes" id="UP000030712"/>
    </source>
</evidence>
<dbReference type="HAMAP" id="MF_04136">
    <property type="entry name" value="SAR_ENDOLYSIN"/>
    <property type="match status" value="1"/>
</dbReference>
<dbReference type="GeneID" id="54974260"/>
<evidence type="ECO:0000256" key="16">
    <source>
        <dbReference type="RuleBase" id="RU003788"/>
    </source>
</evidence>
<keyword evidence="4 16" id="KW-0929">Antimicrobial</keyword>
<evidence type="ECO:0000256" key="4">
    <source>
        <dbReference type="ARBA" id="ARBA00022529"/>
    </source>
</evidence>
<keyword evidence="15 16" id="KW-0326">Glycosidase</keyword>
<keyword evidence="13" id="KW-0472">Membrane</keyword>
<dbReference type="GO" id="GO:0003796">
    <property type="term" value="F:lysozyme activity"/>
    <property type="evidence" value="ECO:0007669"/>
    <property type="project" value="UniProtKB-EC"/>
</dbReference>
<dbReference type="InterPro" id="IPR023346">
    <property type="entry name" value="Lysozyme-like_dom_sf"/>
</dbReference>